<reference evidence="3 4" key="1">
    <citation type="journal article" date="2021" name="Plant Biotechnol. J.">
        <title>Multi-omics assisted identification of the key and species-specific regulatory components of drought-tolerant mechanisms in Gossypium stocksii.</title>
        <authorList>
            <person name="Yu D."/>
            <person name="Ke L."/>
            <person name="Zhang D."/>
            <person name="Wu Y."/>
            <person name="Sun Y."/>
            <person name="Mei J."/>
            <person name="Sun J."/>
            <person name="Sun Y."/>
        </authorList>
    </citation>
    <scope>NUCLEOTIDE SEQUENCE [LARGE SCALE GENOMIC DNA]</scope>
    <source>
        <strain evidence="4">cv. E1</strain>
        <tissue evidence="3">Leaf</tissue>
    </source>
</reference>
<feature type="compositionally biased region" description="Basic and acidic residues" evidence="1">
    <location>
        <begin position="57"/>
        <end position="71"/>
    </location>
</feature>
<dbReference type="PANTHER" id="PTHR31286:SF173">
    <property type="entry name" value="DUF4283 DOMAIN-CONTAINING PROTEIN"/>
    <property type="match status" value="1"/>
</dbReference>
<protein>
    <recommendedName>
        <fullName evidence="2">DUF4283 domain-containing protein</fullName>
    </recommendedName>
</protein>
<dbReference type="InterPro" id="IPR040256">
    <property type="entry name" value="At4g02000-like"/>
</dbReference>
<evidence type="ECO:0000256" key="1">
    <source>
        <dbReference type="SAM" id="MobiDB-lite"/>
    </source>
</evidence>
<name>A0A9D4AFB6_9ROSI</name>
<keyword evidence="4" id="KW-1185">Reference proteome</keyword>
<dbReference type="PANTHER" id="PTHR31286">
    <property type="entry name" value="GLYCINE-RICH CELL WALL STRUCTURAL PROTEIN 1.8-LIKE"/>
    <property type="match status" value="1"/>
</dbReference>
<sequence length="342" mass="38412">MLSSSSDHTAIGNGDEISIAEDSITKKVRFKDSNAALDDVMVVDPLPVSPPSWKDMLLGKENTDQSDRNEDQSADDSFFLSKQDVKKSIINGIPSIEFSGKVYHILEKEMSTSVIFKILGRNNGISTLQNKLYGIWRSSKPFQLIDIENGYFLAKFQNSVDYDKILSQGPWVIFGHYLTIQPWSIDFNPNLPYPSLVQTWIRFPGLPSHLYKRQILMEIGGLIGKVTKLDFNTNSRARGRYARMAVFVDLERPLISKILINGNPQRLEYENLLVVCFKCDLYGHTNEACSLPSSSLGMAEKGDSSEKTTVANTIAGEGDYGPWMLVEQKSRRGNLEGTKKRL</sequence>
<proteinExistence type="predicted"/>
<feature type="domain" description="DUF4283" evidence="2">
    <location>
        <begin position="109"/>
        <end position="190"/>
    </location>
</feature>
<evidence type="ECO:0000313" key="3">
    <source>
        <dbReference type="EMBL" id="KAH1113775.1"/>
    </source>
</evidence>
<evidence type="ECO:0000313" key="4">
    <source>
        <dbReference type="Proteomes" id="UP000828251"/>
    </source>
</evidence>
<dbReference type="EMBL" id="JAIQCV010000003">
    <property type="protein sequence ID" value="KAH1113775.1"/>
    <property type="molecule type" value="Genomic_DNA"/>
</dbReference>
<comment type="caution">
    <text evidence="3">The sequence shown here is derived from an EMBL/GenBank/DDBJ whole genome shotgun (WGS) entry which is preliminary data.</text>
</comment>
<gene>
    <name evidence="3" type="ORF">J1N35_007153</name>
</gene>
<dbReference type="Pfam" id="PF14111">
    <property type="entry name" value="DUF4283"/>
    <property type="match status" value="1"/>
</dbReference>
<evidence type="ECO:0000259" key="2">
    <source>
        <dbReference type="Pfam" id="PF14111"/>
    </source>
</evidence>
<dbReference type="InterPro" id="IPR025558">
    <property type="entry name" value="DUF4283"/>
</dbReference>
<accession>A0A9D4AFB6</accession>
<dbReference type="Proteomes" id="UP000828251">
    <property type="component" value="Unassembled WGS sequence"/>
</dbReference>
<organism evidence="3 4">
    <name type="scientific">Gossypium stocksii</name>
    <dbReference type="NCBI Taxonomy" id="47602"/>
    <lineage>
        <taxon>Eukaryota</taxon>
        <taxon>Viridiplantae</taxon>
        <taxon>Streptophyta</taxon>
        <taxon>Embryophyta</taxon>
        <taxon>Tracheophyta</taxon>
        <taxon>Spermatophyta</taxon>
        <taxon>Magnoliopsida</taxon>
        <taxon>eudicotyledons</taxon>
        <taxon>Gunneridae</taxon>
        <taxon>Pentapetalae</taxon>
        <taxon>rosids</taxon>
        <taxon>malvids</taxon>
        <taxon>Malvales</taxon>
        <taxon>Malvaceae</taxon>
        <taxon>Malvoideae</taxon>
        <taxon>Gossypium</taxon>
    </lineage>
</organism>
<dbReference type="AlphaFoldDB" id="A0A9D4AFB6"/>
<dbReference type="OrthoDB" id="1096772at2759"/>
<feature type="region of interest" description="Disordered" evidence="1">
    <location>
        <begin position="53"/>
        <end position="74"/>
    </location>
</feature>